<dbReference type="GO" id="GO:0004557">
    <property type="term" value="F:alpha-galactosidase activity"/>
    <property type="evidence" value="ECO:0007669"/>
    <property type="project" value="InterPro"/>
</dbReference>
<reference evidence="1 2" key="1">
    <citation type="submission" date="2019-02" db="EMBL/GenBank/DDBJ databases">
        <title>Draft genome sequences of novel Actinobacteria.</title>
        <authorList>
            <person name="Sahin N."/>
            <person name="Ay H."/>
            <person name="Saygin H."/>
        </authorList>
    </citation>
    <scope>NUCLEOTIDE SEQUENCE [LARGE SCALE GENOMIC DNA]</scope>
    <source>
        <strain evidence="1 2">16K104</strain>
    </source>
</reference>
<dbReference type="OrthoDB" id="9758822at2"/>
<organism evidence="1 2">
    <name type="scientific">Kribbella turkmenica</name>
    <dbReference type="NCBI Taxonomy" id="2530375"/>
    <lineage>
        <taxon>Bacteria</taxon>
        <taxon>Bacillati</taxon>
        <taxon>Actinomycetota</taxon>
        <taxon>Actinomycetes</taxon>
        <taxon>Propionibacteriales</taxon>
        <taxon>Kribbellaceae</taxon>
        <taxon>Kribbella</taxon>
    </lineage>
</organism>
<dbReference type="InterPro" id="IPR013785">
    <property type="entry name" value="Aldolase_TIM"/>
</dbReference>
<dbReference type="AlphaFoldDB" id="A0A4R4WKF6"/>
<dbReference type="Proteomes" id="UP000295172">
    <property type="component" value="Unassembled WGS sequence"/>
</dbReference>
<dbReference type="EMBL" id="SMKR01000114">
    <property type="protein sequence ID" value="TDD19512.1"/>
    <property type="molecule type" value="Genomic_DNA"/>
</dbReference>
<keyword evidence="2" id="KW-1185">Reference proteome</keyword>
<gene>
    <name evidence="1" type="ORF">E1218_23895</name>
</gene>
<evidence type="ECO:0000313" key="2">
    <source>
        <dbReference type="Proteomes" id="UP000295172"/>
    </source>
</evidence>
<protein>
    <submittedName>
        <fullName evidence="1">Alpha-galactosidase</fullName>
    </submittedName>
</protein>
<dbReference type="CDD" id="cd14791">
    <property type="entry name" value="GH36"/>
    <property type="match status" value="1"/>
</dbReference>
<dbReference type="GO" id="GO:0016052">
    <property type="term" value="P:carbohydrate catabolic process"/>
    <property type="evidence" value="ECO:0007669"/>
    <property type="project" value="InterPro"/>
</dbReference>
<comment type="caution">
    <text evidence="1">The sequence shown here is derived from an EMBL/GenBank/DDBJ whole genome shotgun (WGS) entry which is preliminary data.</text>
</comment>
<dbReference type="InterPro" id="IPR017853">
    <property type="entry name" value="GH"/>
</dbReference>
<evidence type="ECO:0000313" key="1">
    <source>
        <dbReference type="EMBL" id="TDD19512.1"/>
    </source>
</evidence>
<dbReference type="Pfam" id="PF02065">
    <property type="entry name" value="Melibiase"/>
    <property type="match status" value="1"/>
</dbReference>
<proteinExistence type="predicted"/>
<dbReference type="InterPro" id="IPR002252">
    <property type="entry name" value="Glyco_hydro_36"/>
</dbReference>
<dbReference type="Gene3D" id="3.20.20.70">
    <property type="entry name" value="Aldolase class I"/>
    <property type="match status" value="1"/>
</dbReference>
<accession>A0A4R4WKF6</accession>
<name>A0A4R4WKF6_9ACTN</name>
<dbReference type="SUPFAM" id="SSF51445">
    <property type="entry name" value="(Trans)glycosidases"/>
    <property type="match status" value="1"/>
</dbReference>
<sequence>MAAPMPLAAPVTTTTFSTGSTLSERRLRVTEFSVPLSVSRAAVESHAGPFQRLTTTLRQGAALIEIEFATNAVMMEWLHPFSWDAGLRGVVAPRRRLTGGSTICLHAGPYGTADAVAHRNKKPMRFPDAGDGHRYLAGDAPGAHEDHQDAAAWTLVESGGHCVVLAWEYSGSLTTEVSVRDGRARIVSRLPADTFHPRSGSELWNTAGPIGWLAVVPGGLDAGASALRSLVIDEVVSAPDLSGMPAAAEFPCLVANSWGVQENTSTERILTMMDATAAIGAEVFVVDKGWERSVGDWHANDRFGTGLRWLSDQARERGMGFGVWCGFGNADPRSPVALEHPDWLATWRGSTPRLSFENHAICLGHDPARDWIQDELRRLVTDFRLTWFLHDFESIARCDRDDHTHDPGAGEHAAELAWHHILRTLKAEFPQLVVENCWNGVRPLDLAMIRSHHTTITEDHCVARWNSLAKVGLGRYLPLDWQSAYMGAEDLPPRARIAPYVIGGPWVLMDDPESWSAETRETLAQAAALFKRWRDPLRTATVHRPQVDLERYDAVQASTADGRVLLAVGVPGGTDEIRVRPAEVEGEFRLTDEWTGETCPVSVDQDGIRLRVDPAGDGLLISLTPA</sequence>